<organism evidence="3 4">
    <name type="scientific">Saccharothrix coeruleofusca</name>
    <dbReference type="NCBI Taxonomy" id="33919"/>
    <lineage>
        <taxon>Bacteria</taxon>
        <taxon>Bacillati</taxon>
        <taxon>Actinomycetota</taxon>
        <taxon>Actinomycetes</taxon>
        <taxon>Pseudonocardiales</taxon>
        <taxon>Pseudonocardiaceae</taxon>
        <taxon>Saccharothrix</taxon>
    </lineage>
</organism>
<feature type="transmembrane region" description="Helical" evidence="1">
    <location>
        <begin position="141"/>
        <end position="163"/>
    </location>
</feature>
<feature type="domain" description="DUF6545" evidence="2">
    <location>
        <begin position="242"/>
        <end position="382"/>
    </location>
</feature>
<keyword evidence="4" id="KW-1185">Reference proteome</keyword>
<evidence type="ECO:0000256" key="1">
    <source>
        <dbReference type="SAM" id="Phobius"/>
    </source>
</evidence>
<dbReference type="NCBIfam" id="NF042915">
    <property type="entry name" value="MAB_1171c_fam"/>
    <property type="match status" value="1"/>
</dbReference>
<proteinExistence type="predicted"/>
<comment type="caution">
    <text evidence="3">The sequence shown here is derived from an EMBL/GenBank/DDBJ whole genome shotgun (WGS) entry which is preliminary data.</text>
</comment>
<accession>A0A918AIW1</accession>
<dbReference type="Pfam" id="PF20182">
    <property type="entry name" value="DUF6545"/>
    <property type="match status" value="1"/>
</dbReference>
<dbReference type="Proteomes" id="UP000639606">
    <property type="component" value="Unassembled WGS sequence"/>
</dbReference>
<feature type="transmembrane region" description="Helical" evidence="1">
    <location>
        <begin position="210"/>
        <end position="233"/>
    </location>
</feature>
<gene>
    <name evidence="3" type="ORF">GCM10010185_16830</name>
</gene>
<feature type="transmembrane region" description="Helical" evidence="1">
    <location>
        <begin position="27"/>
        <end position="51"/>
    </location>
</feature>
<feature type="transmembrane region" description="Helical" evidence="1">
    <location>
        <begin position="71"/>
        <end position="90"/>
    </location>
</feature>
<keyword evidence="1" id="KW-0812">Transmembrane</keyword>
<keyword evidence="1" id="KW-1133">Transmembrane helix</keyword>
<protein>
    <recommendedName>
        <fullName evidence="2">DUF6545 domain-containing protein</fullName>
    </recommendedName>
</protein>
<sequence length="405" mass="44090">MVVMALATALSLGYLVRSLGTRRANRALRALCGASLAMSASVGLGMVTAGAHLVHPIDPVKWWISVVQHGLTMSSLYLVMAFFLFSVHPLAEAKRLAKRHGAVLLAAIAIAVAFAFMAAPADYSAGFLALYVDAPFSSLYLAVYAAYLGTMVLTVGLLSARWARLASDPWIRRGMAVGTAGCAIGVVYSVIKVTYLLLARFGVRPPVGEMTLTGPVILVAVPLGFLGLTVPGWGPRLTALIRWARLYRAHHQLHSLWAALTARFPHVTMDLGSTGIGSWWDDKWAPRPREMDLRLHLRVVQIWDARRALTDYCDPAEYDHALATADRTGLSGDQRAAFAEAAMLTSALERHERVEGAESFHPRLEVEADLARNVAWLREVSRFVGKVRPAALSAPVESHSRPPDR</sequence>
<dbReference type="EMBL" id="BMRG01000003">
    <property type="protein sequence ID" value="GGP45850.1"/>
    <property type="molecule type" value="Genomic_DNA"/>
</dbReference>
<evidence type="ECO:0000313" key="3">
    <source>
        <dbReference type="EMBL" id="GGP45850.1"/>
    </source>
</evidence>
<reference evidence="3" key="2">
    <citation type="submission" date="2020-09" db="EMBL/GenBank/DDBJ databases">
        <authorList>
            <person name="Sun Q."/>
            <person name="Ohkuma M."/>
        </authorList>
    </citation>
    <scope>NUCLEOTIDE SEQUENCE</scope>
    <source>
        <strain evidence="3">JCM 3313</strain>
    </source>
</reference>
<feature type="transmembrane region" description="Helical" evidence="1">
    <location>
        <begin position="102"/>
        <end position="121"/>
    </location>
</feature>
<feature type="transmembrane region" description="Helical" evidence="1">
    <location>
        <begin position="175"/>
        <end position="198"/>
    </location>
</feature>
<dbReference type="InterPro" id="IPR046675">
    <property type="entry name" value="DUF6545"/>
</dbReference>
<evidence type="ECO:0000259" key="2">
    <source>
        <dbReference type="Pfam" id="PF20182"/>
    </source>
</evidence>
<keyword evidence="1" id="KW-0472">Membrane</keyword>
<name>A0A918AIW1_9PSEU</name>
<dbReference type="AlphaFoldDB" id="A0A918AIW1"/>
<evidence type="ECO:0000313" key="4">
    <source>
        <dbReference type="Proteomes" id="UP000639606"/>
    </source>
</evidence>
<reference evidence="3" key="1">
    <citation type="journal article" date="2014" name="Int. J. Syst. Evol. Microbiol.">
        <title>Complete genome sequence of Corynebacterium casei LMG S-19264T (=DSM 44701T), isolated from a smear-ripened cheese.</title>
        <authorList>
            <consortium name="US DOE Joint Genome Institute (JGI-PGF)"/>
            <person name="Walter F."/>
            <person name="Albersmeier A."/>
            <person name="Kalinowski J."/>
            <person name="Ruckert C."/>
        </authorList>
    </citation>
    <scope>NUCLEOTIDE SEQUENCE</scope>
    <source>
        <strain evidence="3">JCM 3313</strain>
    </source>
</reference>
<dbReference type="InterPro" id="IPR050039">
    <property type="entry name" value="MAB_1171c-like"/>
</dbReference>